<reference evidence="3" key="1">
    <citation type="submission" date="2021-01" db="EMBL/GenBank/DDBJ databases">
        <authorList>
            <person name="Corre E."/>
            <person name="Pelletier E."/>
            <person name="Niang G."/>
            <person name="Scheremetjew M."/>
            <person name="Finn R."/>
            <person name="Kale V."/>
            <person name="Holt S."/>
            <person name="Cochrane G."/>
            <person name="Meng A."/>
            <person name="Brown T."/>
            <person name="Cohen L."/>
        </authorList>
    </citation>
    <scope>NUCLEOTIDE SEQUENCE</scope>
    <source>
        <strain evidence="3">MM31A-1</strain>
    </source>
</reference>
<feature type="compositionally biased region" description="Acidic residues" evidence="1">
    <location>
        <begin position="180"/>
        <end position="192"/>
    </location>
</feature>
<feature type="compositionally biased region" description="Basic residues" evidence="1">
    <location>
        <begin position="483"/>
        <end position="493"/>
    </location>
</feature>
<feature type="region of interest" description="Disordered" evidence="1">
    <location>
        <begin position="425"/>
        <end position="569"/>
    </location>
</feature>
<feature type="region of interest" description="Disordered" evidence="1">
    <location>
        <begin position="230"/>
        <end position="271"/>
    </location>
</feature>
<dbReference type="AlphaFoldDB" id="A0A7S3Q7N7"/>
<keyword evidence="2" id="KW-0732">Signal</keyword>
<name>A0A7S3Q7N7_9STRA</name>
<feature type="region of interest" description="Disordered" evidence="1">
    <location>
        <begin position="345"/>
        <end position="384"/>
    </location>
</feature>
<feature type="compositionally biased region" description="Basic residues" evidence="1">
    <location>
        <begin position="530"/>
        <end position="542"/>
    </location>
</feature>
<sequence length="765" mass="82417">MSSYFPTAILILLCLHVIPIIVAAKTSSSKNSAYHDLATYLSTSSISSKASNSNLDLDFTIHPISGPSSITSTLISLSKSQSTLKSIDGASHELYQRSHGHKSTSTVSTNLNVGGRAERSAHRVGCCADALLGCELLDWMEEFILAKKQQQQQNNNNNNNNNNKIINPTKDESGTGTKMEEDDIEDDDDDEGCMSLNDRSVVFHANVEDDKLPLQVIVIHEPNYIGGGGMQHGGIDGLTDTDNNSDTNNDDTSSLSSSSLAQPAQPPASASASARGRYLVLIRDPHSNALVNTLKCLDEAPEFFELDVGLVSGEVACVNRILHHAAQRVLESVADVLALHHANVNTNANTGEEDIHPGEDKPPSKEETNVASGDKRKVEKSSDINIKPETLPAIHFVGRSLAGGVASLAAAMLDGSIPMAGADADAMASNKKKKGKSKSKRRRRSASKSRHSRGGQGNEEGQDIGDENDTDTDHAISSGTLKIKTRKRRRRRRQLSDVSEEHDERSRTSNLNTNTSTITITNTNTSASTKKTRTRTRTRRRKQSDTSDQNEASTTDNPIPNTSTTLHGFGRGRTSAVALGAPPSLSANIKASFITSVILGDDIVCRSTQETLNRLRQRSMKRLQGNLLTKKVGWMTDTVSLTMASLQSHAHGSEGEEGRLAIPGQVYLVRPRSMKSGSSGSGSGSGSSNTSSMHEIGTGRDALRAAILWQLNDVLLSRSLWKHHSLDAYIRGLDKVVLRGVGGDNDDEENDDEKGGVEDYVEGTN</sequence>
<feature type="compositionally biased region" description="Low complexity" evidence="1">
    <location>
        <begin position="237"/>
        <end position="271"/>
    </location>
</feature>
<dbReference type="PANTHER" id="PTHR46023:SF6">
    <property type="entry name" value="LIPASE CLASS 3 FAMILY PROTEIN"/>
    <property type="match status" value="1"/>
</dbReference>
<feature type="region of interest" description="Disordered" evidence="1">
    <location>
        <begin position="672"/>
        <end position="695"/>
    </location>
</feature>
<dbReference type="PANTHER" id="PTHR46023">
    <property type="entry name" value="LIPASE CLASS 3 PROTEIN-LIKE"/>
    <property type="match status" value="1"/>
</dbReference>
<feature type="compositionally biased region" description="Low complexity" evidence="1">
    <location>
        <begin position="508"/>
        <end position="529"/>
    </location>
</feature>
<accession>A0A7S3Q7N7</accession>
<organism evidence="3">
    <name type="scientific">Chaetoceros debilis</name>
    <dbReference type="NCBI Taxonomy" id="122233"/>
    <lineage>
        <taxon>Eukaryota</taxon>
        <taxon>Sar</taxon>
        <taxon>Stramenopiles</taxon>
        <taxon>Ochrophyta</taxon>
        <taxon>Bacillariophyta</taxon>
        <taxon>Coscinodiscophyceae</taxon>
        <taxon>Chaetocerotophycidae</taxon>
        <taxon>Chaetocerotales</taxon>
        <taxon>Chaetocerotaceae</taxon>
        <taxon>Chaetoceros</taxon>
    </lineage>
</organism>
<feature type="compositionally biased region" description="Low complexity" evidence="1">
    <location>
        <begin position="150"/>
        <end position="163"/>
    </location>
</feature>
<feature type="compositionally biased region" description="Basic residues" evidence="1">
    <location>
        <begin position="430"/>
        <end position="453"/>
    </location>
</feature>
<proteinExistence type="predicted"/>
<feature type="signal peptide" evidence="2">
    <location>
        <begin position="1"/>
        <end position="24"/>
    </location>
</feature>
<evidence type="ECO:0000256" key="2">
    <source>
        <dbReference type="SAM" id="SignalP"/>
    </source>
</evidence>
<feature type="region of interest" description="Disordered" evidence="1">
    <location>
        <begin position="150"/>
        <end position="195"/>
    </location>
</feature>
<dbReference type="EMBL" id="HBIO01017516">
    <property type="protein sequence ID" value="CAE0468613.1"/>
    <property type="molecule type" value="Transcribed_RNA"/>
</dbReference>
<feature type="compositionally biased region" description="Basic and acidic residues" evidence="1">
    <location>
        <begin position="353"/>
        <end position="382"/>
    </location>
</feature>
<gene>
    <name evidence="3" type="ORF">CDEB00056_LOCUS13466</name>
</gene>
<feature type="region of interest" description="Disordered" evidence="1">
    <location>
        <begin position="742"/>
        <end position="765"/>
    </location>
</feature>
<protein>
    <submittedName>
        <fullName evidence="3">Uncharacterized protein</fullName>
    </submittedName>
</protein>
<evidence type="ECO:0000256" key="1">
    <source>
        <dbReference type="SAM" id="MobiDB-lite"/>
    </source>
</evidence>
<feature type="compositionally biased region" description="Polar residues" evidence="1">
    <location>
        <begin position="546"/>
        <end position="566"/>
    </location>
</feature>
<feature type="chain" id="PRO_5031361181" evidence="2">
    <location>
        <begin position="25"/>
        <end position="765"/>
    </location>
</feature>
<feature type="compositionally biased region" description="Acidic residues" evidence="1">
    <location>
        <begin position="460"/>
        <end position="470"/>
    </location>
</feature>
<evidence type="ECO:0000313" key="3">
    <source>
        <dbReference type="EMBL" id="CAE0468613.1"/>
    </source>
</evidence>